<accession>A0A010R9S8</accession>
<name>A0A010R9S8_9PEZI</name>
<dbReference type="AlphaFoldDB" id="A0A010R9S8"/>
<comment type="caution">
    <text evidence="1">The sequence shown here is derived from an EMBL/GenBank/DDBJ whole genome shotgun (WGS) entry which is preliminary data.</text>
</comment>
<organism evidence="1 2">
    <name type="scientific">Colletotrichum fioriniae PJ7</name>
    <dbReference type="NCBI Taxonomy" id="1445577"/>
    <lineage>
        <taxon>Eukaryota</taxon>
        <taxon>Fungi</taxon>
        <taxon>Dikarya</taxon>
        <taxon>Ascomycota</taxon>
        <taxon>Pezizomycotina</taxon>
        <taxon>Sordariomycetes</taxon>
        <taxon>Hypocreomycetidae</taxon>
        <taxon>Glomerellales</taxon>
        <taxon>Glomerellaceae</taxon>
        <taxon>Colletotrichum</taxon>
        <taxon>Colletotrichum acutatum species complex</taxon>
    </lineage>
</organism>
<dbReference type="EMBL" id="JARH01000775">
    <property type="protein sequence ID" value="EXF76926.1"/>
    <property type="molecule type" value="Genomic_DNA"/>
</dbReference>
<dbReference type="HOGENOM" id="CLU_593125_0_0_1"/>
<dbReference type="KEGG" id="cfj:CFIO01_09986"/>
<evidence type="ECO:0000313" key="2">
    <source>
        <dbReference type="Proteomes" id="UP000020467"/>
    </source>
</evidence>
<gene>
    <name evidence="1" type="ORF">CFIO01_09986</name>
</gene>
<proteinExistence type="predicted"/>
<evidence type="ECO:0000313" key="1">
    <source>
        <dbReference type="EMBL" id="EXF76926.1"/>
    </source>
</evidence>
<sequence>MSSTSSAAITKEIKMLVGSSFVINDEKEHLDVFAPCMRKASLHYGESLMANDMVQSPAAEPRSKLQRFRAISVDGSSLSSLLGLQRWFSTISEHAHTVEQVWFKFEKLDGEISEEEKAQIERLYTKAEVTSGQPRRINHGHIWESPIYPVEAQISVAIGHLLLALPSVKQVGFDKKLFFEVMEGPNFQPLPLMKAPSLTLVEESDSPVSLSWQTILTLCQPTVNHLMVHGKINFDINHKRGQIQNLNEVTDITFDEVIMEGKGTRIPRAPKLKALRYLSPQAQGGGAAFIQFKTISESLALETTSLRMLCLSFPDMPESLVQYEFSSMLEKLKSLEFLWIDLRSGAKKKRTDGQNKFLKYVESEEFIMKLPKSLKHLSLTGDFSRSIGSVIDLAVESLEKLSVFGISVPNPNGISTYNGFKQRHYGRLEIFAHRDGGDPVQTSAWEEMRGWKLANLAWHLS</sequence>
<keyword evidence="2" id="KW-1185">Reference proteome</keyword>
<protein>
    <submittedName>
        <fullName evidence="1">Uncharacterized protein</fullName>
    </submittedName>
</protein>
<reference evidence="1 2" key="1">
    <citation type="submission" date="2014-02" db="EMBL/GenBank/DDBJ databases">
        <title>The genome sequence of Colletotrichum fioriniae PJ7.</title>
        <authorList>
            <person name="Baroncelli R."/>
            <person name="Thon M.R."/>
        </authorList>
    </citation>
    <scope>NUCLEOTIDE SEQUENCE [LARGE SCALE GENOMIC DNA]</scope>
    <source>
        <strain evidence="1 2">PJ7</strain>
    </source>
</reference>
<dbReference type="Proteomes" id="UP000020467">
    <property type="component" value="Unassembled WGS sequence"/>
</dbReference>